<name>A0A7W5VKK3_9ACTN</name>
<protein>
    <submittedName>
        <fullName evidence="2">Uncharacterized protein</fullName>
    </submittedName>
</protein>
<accession>A0A7W5VKK3</accession>
<proteinExistence type="predicted"/>
<evidence type="ECO:0000256" key="1">
    <source>
        <dbReference type="SAM" id="MobiDB-lite"/>
    </source>
</evidence>
<sequence length="120" mass="12458">MASATSAFSVASPPGTAGNTTCRTVPSGRRSDASAIENSFSVLRCTFLASASIARSTFRRVLIFDTRPMNRSTSASVISVVRDQASAAINVNRIAGGLAAKSDGCEAIARARQEATSRSE</sequence>
<dbReference type="RefSeq" id="WP_246453888.1">
    <property type="nucleotide sequence ID" value="NZ_JACIBV010000003.1"/>
</dbReference>
<dbReference type="GeneID" id="95396254"/>
<gene>
    <name evidence="2" type="ORF">FHR33_009736</name>
</gene>
<reference evidence="2 3" key="1">
    <citation type="submission" date="2020-08" db="EMBL/GenBank/DDBJ databases">
        <title>Sequencing the genomes of 1000 actinobacteria strains.</title>
        <authorList>
            <person name="Klenk H.-P."/>
        </authorList>
    </citation>
    <scope>NUCLEOTIDE SEQUENCE [LARGE SCALE GENOMIC DNA]</scope>
    <source>
        <strain evidence="2 3">DSM 44320</strain>
    </source>
</reference>
<dbReference type="EMBL" id="JACIBV010000003">
    <property type="protein sequence ID" value="MBB3733783.1"/>
    <property type="molecule type" value="Genomic_DNA"/>
</dbReference>
<evidence type="ECO:0000313" key="2">
    <source>
        <dbReference type="EMBL" id="MBB3733783.1"/>
    </source>
</evidence>
<feature type="region of interest" description="Disordered" evidence="1">
    <location>
        <begin position="1"/>
        <end position="29"/>
    </location>
</feature>
<keyword evidence="3" id="KW-1185">Reference proteome</keyword>
<comment type="caution">
    <text evidence="2">The sequence shown here is derived from an EMBL/GenBank/DDBJ whole genome shotgun (WGS) entry which is preliminary data.</text>
</comment>
<dbReference type="Proteomes" id="UP000579945">
    <property type="component" value="Unassembled WGS sequence"/>
</dbReference>
<dbReference type="AlphaFoldDB" id="A0A7W5VKK3"/>
<evidence type="ECO:0000313" key="3">
    <source>
        <dbReference type="Proteomes" id="UP000579945"/>
    </source>
</evidence>
<organism evidence="2 3">
    <name type="scientific">Nonomuraea dietziae</name>
    <dbReference type="NCBI Taxonomy" id="65515"/>
    <lineage>
        <taxon>Bacteria</taxon>
        <taxon>Bacillati</taxon>
        <taxon>Actinomycetota</taxon>
        <taxon>Actinomycetes</taxon>
        <taxon>Streptosporangiales</taxon>
        <taxon>Streptosporangiaceae</taxon>
        <taxon>Nonomuraea</taxon>
    </lineage>
</organism>